<dbReference type="InterPro" id="IPR020287">
    <property type="entry name" value="Tail_sheath_C"/>
</dbReference>
<evidence type="ECO:0000313" key="5">
    <source>
        <dbReference type="Proteomes" id="UP000315454"/>
    </source>
</evidence>
<proteinExistence type="inferred from homology"/>
<feature type="domain" description="Tail sheath protein C-terminal" evidence="3">
    <location>
        <begin position="363"/>
        <end position="460"/>
    </location>
</feature>
<reference evidence="4 5" key="1">
    <citation type="journal article" date="2019" name="mSystems">
        <title>Life at home and on the roam: Genomic adaptions reflect the dual lifestyle of an intracellular, facultative symbiont.</title>
        <authorList>
            <person name="Burgsdorf I."/>
        </authorList>
    </citation>
    <scope>NUCLEOTIDE SEQUENCE [LARGE SCALE GENOMIC DNA]</scope>
    <source>
        <strain evidence="4">277cI</strain>
    </source>
</reference>
<dbReference type="AlphaFoldDB" id="A0A524RVX4"/>
<evidence type="ECO:0000259" key="3">
    <source>
        <dbReference type="Pfam" id="PF17482"/>
    </source>
</evidence>
<accession>A0A524RVX4</accession>
<feature type="domain" description="Tail sheath protein subtilisin-like" evidence="2">
    <location>
        <begin position="229"/>
        <end position="360"/>
    </location>
</feature>
<dbReference type="InterPro" id="IPR035089">
    <property type="entry name" value="Phage_sheath_subtilisin"/>
</dbReference>
<dbReference type="InterPro" id="IPR052042">
    <property type="entry name" value="Tail_sheath_structural"/>
</dbReference>
<dbReference type="Proteomes" id="UP000315454">
    <property type="component" value="Unassembled WGS sequence"/>
</dbReference>
<evidence type="ECO:0000256" key="1">
    <source>
        <dbReference type="ARBA" id="ARBA00008005"/>
    </source>
</evidence>
<dbReference type="PANTHER" id="PTHR35861:SF1">
    <property type="entry name" value="PHAGE TAIL SHEATH PROTEIN"/>
    <property type="match status" value="1"/>
</dbReference>
<protein>
    <submittedName>
        <fullName evidence="4">Phage tail protein</fullName>
    </submittedName>
</protein>
<comment type="similarity">
    <text evidence="1">Belongs to the myoviridae tail sheath protein family.</text>
</comment>
<gene>
    <name evidence="4" type="ORF">ERJ68_00065</name>
</gene>
<evidence type="ECO:0000259" key="2">
    <source>
        <dbReference type="Pfam" id="PF04984"/>
    </source>
</evidence>
<dbReference type="PANTHER" id="PTHR35861">
    <property type="match status" value="1"/>
</dbReference>
<sequence>MTLEFLHGIETVEINDAQRPIRVLRSSVIGLVGTAPLADADRFPLDRPVLVTSRLQLAALGDAGTLAPQLKLIYAQAGAVVVVIRVAQGADEHETITHVSGGVDATTGQRTGIHALRDAQSSVGVIPSLLIAPGFTHQRSKDGVLTVPVIEGGSGHIDSPVVTASAPEAGRTARLTAVLGAGAQAGKVVAIQIDDPGEGYTTAPTISISEPPPDGTATTLGNATLGDARNRVVSELLTIAEGLSGIVIIDGPSTTDDAAIHVASDWDADRAYLVDPWVVTSSGLTVPASGAVAGLINRVDSELGFHQSPSNQILRGISGISRPIDHSYSDRSARSQLLNERNVTVIVHDAGYRLWGNRTLARDPLYAFLAVRRIADAIARSISAAHLYAVDRSITAGYVDSVLGNVNAFIRTLLSRGAIAGGRAWADPDYNTADQLQQGRIRIDYDFSPCPPAEHIQFASHVVSDYLVNVIPA</sequence>
<name>A0A524RVX4_9CHRO</name>
<evidence type="ECO:0000313" key="4">
    <source>
        <dbReference type="EMBL" id="TGH28147.1"/>
    </source>
</evidence>
<comment type="caution">
    <text evidence="4">The sequence shown here is derived from an EMBL/GenBank/DDBJ whole genome shotgun (WGS) entry which is preliminary data.</text>
</comment>
<dbReference type="Pfam" id="PF17482">
    <property type="entry name" value="Phage_sheath_1C"/>
    <property type="match status" value="1"/>
</dbReference>
<dbReference type="EMBL" id="SRMN01000001">
    <property type="protein sequence ID" value="TGH28147.1"/>
    <property type="molecule type" value="Genomic_DNA"/>
</dbReference>
<organism evidence="4 5">
    <name type="scientific">Aphanocapsa feldmannii 277cI</name>
    <dbReference type="NCBI Taxonomy" id="2507554"/>
    <lineage>
        <taxon>Bacteria</taxon>
        <taxon>Bacillati</taxon>
        <taxon>Cyanobacteriota</taxon>
        <taxon>Cyanophyceae</taxon>
        <taxon>Oscillatoriophycideae</taxon>
        <taxon>Chroococcales</taxon>
        <taxon>Microcystaceae</taxon>
        <taxon>Aphanocapsa</taxon>
    </lineage>
</organism>
<dbReference type="Pfam" id="PF04984">
    <property type="entry name" value="Phage_sheath_1"/>
    <property type="match status" value="1"/>
</dbReference>